<sequence length="237" mass="26608">MNATDRFTDAEVFDRIAAGRRSIRAFLPREVDERVLDDILRVAARAPSGNDIQPWRVHVLRGDTLRRLVEAVCAAFDGADGNGADGSHRPEYAYYPAEFFEPYLGRRRKLGWELYRLLGIARGDTERMRAQVRRNFDFFGAPVGLMFTIDRRLAQGSWLDYGMFLQTLMLAAEARGLATCAQAAWIDYHRIIEETLALPAHEQVVCGIALGHADPDAAENGLVSERAALDEFVVKHS</sequence>
<evidence type="ECO:0000256" key="3">
    <source>
        <dbReference type="ARBA" id="ARBA00023002"/>
    </source>
</evidence>
<keyword evidence="1" id="KW-0285">Flavoprotein</keyword>
<evidence type="ECO:0000313" key="5">
    <source>
        <dbReference type="EMBL" id="THF59266.1"/>
    </source>
</evidence>
<evidence type="ECO:0000256" key="2">
    <source>
        <dbReference type="ARBA" id="ARBA00022643"/>
    </source>
</evidence>
<dbReference type="InterPro" id="IPR000415">
    <property type="entry name" value="Nitroreductase-like"/>
</dbReference>
<dbReference type="SUPFAM" id="SSF55469">
    <property type="entry name" value="FMN-dependent nitroreductase-like"/>
    <property type="match status" value="1"/>
</dbReference>
<dbReference type="PANTHER" id="PTHR23026">
    <property type="entry name" value="NADPH NITROREDUCTASE"/>
    <property type="match status" value="1"/>
</dbReference>
<keyword evidence="6" id="KW-1185">Reference proteome</keyword>
<organism evidence="5 6">
    <name type="scientific">Pseudothauera rhizosphaerae</name>
    <dbReference type="NCBI Taxonomy" id="2565932"/>
    <lineage>
        <taxon>Bacteria</taxon>
        <taxon>Pseudomonadati</taxon>
        <taxon>Pseudomonadota</taxon>
        <taxon>Betaproteobacteria</taxon>
        <taxon>Rhodocyclales</taxon>
        <taxon>Zoogloeaceae</taxon>
        <taxon>Pseudothauera</taxon>
    </lineage>
</organism>
<dbReference type="AlphaFoldDB" id="A0A4S4AIS1"/>
<dbReference type="CDD" id="cd02136">
    <property type="entry name" value="PnbA_NfnB-like"/>
    <property type="match status" value="1"/>
</dbReference>
<accession>A0A4S4AIS1</accession>
<comment type="caution">
    <text evidence="5">The sequence shown here is derived from an EMBL/GenBank/DDBJ whole genome shotgun (WGS) entry which is preliminary data.</text>
</comment>
<keyword evidence="2" id="KW-0288">FMN</keyword>
<dbReference type="RefSeq" id="WP_136386051.1">
    <property type="nucleotide sequence ID" value="NZ_SSOD01000014.1"/>
</dbReference>
<dbReference type="GO" id="GO:0016491">
    <property type="term" value="F:oxidoreductase activity"/>
    <property type="evidence" value="ECO:0007669"/>
    <property type="project" value="UniProtKB-KW"/>
</dbReference>
<dbReference type="Pfam" id="PF00881">
    <property type="entry name" value="Nitroreductase"/>
    <property type="match status" value="1"/>
</dbReference>
<name>A0A4S4AIS1_9RHOO</name>
<dbReference type="OrthoDB" id="9773807at2"/>
<protein>
    <submittedName>
        <fullName evidence="5">Nitroreductase</fullName>
    </submittedName>
</protein>
<dbReference type="InterPro" id="IPR029479">
    <property type="entry name" value="Nitroreductase"/>
</dbReference>
<feature type="domain" description="Nitroreductase" evidence="4">
    <location>
        <begin position="18"/>
        <end position="212"/>
    </location>
</feature>
<keyword evidence="3" id="KW-0560">Oxidoreductase</keyword>
<dbReference type="InterPro" id="IPR050627">
    <property type="entry name" value="Nitroreductase/BluB"/>
</dbReference>
<proteinExistence type="predicted"/>
<dbReference type="Proteomes" id="UP000307956">
    <property type="component" value="Unassembled WGS sequence"/>
</dbReference>
<dbReference type="PANTHER" id="PTHR23026:SF90">
    <property type="entry name" value="IODOTYROSINE DEIODINASE 1"/>
    <property type="match status" value="1"/>
</dbReference>
<evidence type="ECO:0000313" key="6">
    <source>
        <dbReference type="Proteomes" id="UP000307956"/>
    </source>
</evidence>
<evidence type="ECO:0000256" key="1">
    <source>
        <dbReference type="ARBA" id="ARBA00022630"/>
    </source>
</evidence>
<dbReference type="EMBL" id="SSOD01000014">
    <property type="protein sequence ID" value="THF59266.1"/>
    <property type="molecule type" value="Genomic_DNA"/>
</dbReference>
<evidence type="ECO:0000259" key="4">
    <source>
        <dbReference type="Pfam" id="PF00881"/>
    </source>
</evidence>
<gene>
    <name evidence="5" type="ORF">E6O51_16225</name>
</gene>
<dbReference type="Gene3D" id="3.40.109.10">
    <property type="entry name" value="NADH Oxidase"/>
    <property type="match status" value="1"/>
</dbReference>
<reference evidence="5 6" key="1">
    <citation type="submission" date="2019-04" db="EMBL/GenBank/DDBJ databases">
        <title>Azoarcus rhizosphaerae sp. nov. isolated from rhizosphere of Ficus religiosa.</title>
        <authorList>
            <person name="Lin S.-Y."/>
            <person name="Hameed A."/>
            <person name="Hsu Y.-H."/>
            <person name="Young C.-C."/>
        </authorList>
    </citation>
    <scope>NUCLEOTIDE SEQUENCE [LARGE SCALE GENOMIC DNA]</scope>
    <source>
        <strain evidence="5 6">CC-YHH848</strain>
    </source>
</reference>